<reference evidence="2 3" key="1">
    <citation type="journal article" date="2022" name="bioRxiv">
        <title>Genomics of Preaxostyla Flagellates Illuminates Evolutionary Transitions and the Path Towards Mitochondrial Loss.</title>
        <authorList>
            <person name="Novak L.V.F."/>
            <person name="Treitli S.C."/>
            <person name="Pyrih J."/>
            <person name="Halakuc P."/>
            <person name="Pipaliya S.V."/>
            <person name="Vacek V."/>
            <person name="Brzon O."/>
            <person name="Soukal P."/>
            <person name="Eme L."/>
            <person name="Dacks J.B."/>
            <person name="Karnkowska A."/>
            <person name="Elias M."/>
            <person name="Hampl V."/>
        </authorList>
    </citation>
    <scope>NUCLEOTIDE SEQUENCE [LARGE SCALE GENOMIC DNA]</scope>
    <source>
        <strain evidence="2">NAU3</strain>
        <tissue evidence="2">Gut</tissue>
    </source>
</reference>
<name>A0ABQ9YDU0_9EUKA</name>
<accession>A0ABQ9YDU0</accession>
<organism evidence="2 3">
    <name type="scientific">Blattamonas nauphoetae</name>
    <dbReference type="NCBI Taxonomy" id="2049346"/>
    <lineage>
        <taxon>Eukaryota</taxon>
        <taxon>Metamonada</taxon>
        <taxon>Preaxostyla</taxon>
        <taxon>Oxymonadida</taxon>
        <taxon>Blattamonas</taxon>
    </lineage>
</organism>
<comment type="caution">
    <text evidence="2">The sequence shown here is derived from an EMBL/GenBank/DDBJ whole genome shotgun (WGS) entry which is preliminary data.</text>
</comment>
<evidence type="ECO:0000313" key="2">
    <source>
        <dbReference type="EMBL" id="KAK2961806.1"/>
    </source>
</evidence>
<dbReference type="Proteomes" id="UP001281761">
    <property type="component" value="Unassembled WGS sequence"/>
</dbReference>
<feature type="region of interest" description="Disordered" evidence="1">
    <location>
        <begin position="1"/>
        <end position="20"/>
    </location>
</feature>
<evidence type="ECO:0000256" key="1">
    <source>
        <dbReference type="SAM" id="MobiDB-lite"/>
    </source>
</evidence>
<proteinExistence type="predicted"/>
<dbReference type="EMBL" id="JARBJD010000014">
    <property type="protein sequence ID" value="KAK2961806.1"/>
    <property type="molecule type" value="Genomic_DNA"/>
</dbReference>
<evidence type="ECO:0000313" key="3">
    <source>
        <dbReference type="Proteomes" id="UP001281761"/>
    </source>
</evidence>
<sequence>MPNPLTCKVDSPSHTEDTNRRTMSGFGVVVNDWSDVIQHAPGGESCWQFHSLQDEYELPRITLRLNRKKSHSGSRMWTGDDDNVFDGETTSVCDDVVGVDEEENANGHLGYQREEIDT</sequence>
<feature type="compositionally biased region" description="Basic and acidic residues" evidence="1">
    <location>
        <begin position="11"/>
        <end position="20"/>
    </location>
</feature>
<protein>
    <submittedName>
        <fullName evidence="2">Uncharacterized protein</fullName>
    </submittedName>
</protein>
<keyword evidence="3" id="KW-1185">Reference proteome</keyword>
<gene>
    <name evidence="2" type="ORF">BLNAU_3243</name>
</gene>